<evidence type="ECO:0000313" key="3">
    <source>
        <dbReference type="Proteomes" id="UP000501812"/>
    </source>
</evidence>
<evidence type="ECO:0000313" key="2">
    <source>
        <dbReference type="EMBL" id="QJE97228.1"/>
    </source>
</evidence>
<name>A0A858RL91_9BACT</name>
<dbReference type="Proteomes" id="UP000501812">
    <property type="component" value="Chromosome"/>
</dbReference>
<evidence type="ECO:0008006" key="4">
    <source>
        <dbReference type="Google" id="ProtNLM"/>
    </source>
</evidence>
<reference evidence="2 3" key="1">
    <citation type="submission" date="2020-04" db="EMBL/GenBank/DDBJ databases">
        <title>Luteolibacter sp. G-1-1-1 isolated from soil.</title>
        <authorList>
            <person name="Dahal R.H."/>
        </authorList>
    </citation>
    <scope>NUCLEOTIDE SEQUENCE [LARGE SCALE GENOMIC DNA]</scope>
    <source>
        <strain evidence="2 3">G-1-1-1</strain>
    </source>
</reference>
<feature type="region of interest" description="Disordered" evidence="1">
    <location>
        <begin position="411"/>
        <end position="433"/>
    </location>
</feature>
<keyword evidence="3" id="KW-1185">Reference proteome</keyword>
<proteinExistence type="predicted"/>
<dbReference type="AlphaFoldDB" id="A0A858RL91"/>
<dbReference type="KEGG" id="luo:HHL09_16005"/>
<sequence length="534" mass="59738">MPNSRPGPTSRPDIVNRPRLTPGINPNPVTRPGIGTGTGGRPFNLTPVNPSNGGRAENVVNRQRQFQRNTLRPGGGIAKISRPIMRRPTERFLPGTAANIRSRPGWRNQWGNWGNWPSRRMMAGVATTRGFDATSIGRNYRRCLNWSYRPNYWGCRPWWASTACHSWHYGSWNYCWTPYWYRNNCWYYPRPWPGYSTYYYRPVSWGLVCWGLGSLAYDSGYYTYENPYTPEPYTYGDTVIRYEQPMSVTAAEYPTGDEAASDLAATRSAEALDRSRDSFLREDYLAALKEVDEAISYQPGDSAQHEYRALVLFALGKYDDAAGVLNPILASGPGWDRRTMIGLYRTEGAYLDQLAKLEAYVQASPGRPAPRFLLGYHYLVNGRLSDAEREFGEVTRLQPSDSIARQLRDLAKSSTTEDVEKQVDGTAPEAADSPAVESLSAGQLVGTWTSNRGENGTVVLSLREDGSFSWIYTHGEKKTDLSGTYEIDDRGLLVLSSEDAQMVGRATLPEAKKLTFVLEGGPEGDPGISFVQTP</sequence>
<organism evidence="2 3">
    <name type="scientific">Luteolibacter luteus</name>
    <dbReference type="NCBI Taxonomy" id="2728835"/>
    <lineage>
        <taxon>Bacteria</taxon>
        <taxon>Pseudomonadati</taxon>
        <taxon>Verrucomicrobiota</taxon>
        <taxon>Verrucomicrobiia</taxon>
        <taxon>Verrucomicrobiales</taxon>
        <taxon>Verrucomicrobiaceae</taxon>
        <taxon>Luteolibacter</taxon>
    </lineage>
</organism>
<accession>A0A858RL91</accession>
<gene>
    <name evidence="2" type="ORF">HHL09_16005</name>
</gene>
<feature type="region of interest" description="Disordered" evidence="1">
    <location>
        <begin position="1"/>
        <end position="56"/>
    </location>
</feature>
<dbReference type="EMBL" id="CP051774">
    <property type="protein sequence ID" value="QJE97228.1"/>
    <property type="molecule type" value="Genomic_DNA"/>
</dbReference>
<dbReference type="SUPFAM" id="SSF48452">
    <property type="entry name" value="TPR-like"/>
    <property type="match status" value="1"/>
</dbReference>
<protein>
    <recommendedName>
        <fullName evidence="4">Tetratricopeptide repeat protein</fullName>
    </recommendedName>
</protein>
<dbReference type="RefSeq" id="WP_169455628.1">
    <property type="nucleotide sequence ID" value="NZ_CP051774.1"/>
</dbReference>
<dbReference type="Gene3D" id="1.25.40.10">
    <property type="entry name" value="Tetratricopeptide repeat domain"/>
    <property type="match status" value="1"/>
</dbReference>
<evidence type="ECO:0000256" key="1">
    <source>
        <dbReference type="SAM" id="MobiDB-lite"/>
    </source>
</evidence>
<dbReference type="InterPro" id="IPR011990">
    <property type="entry name" value="TPR-like_helical_dom_sf"/>
</dbReference>